<protein>
    <submittedName>
        <fullName evidence="1">Uncharacterized protein</fullName>
    </submittedName>
</protein>
<reference evidence="1 2" key="1">
    <citation type="submission" date="2016-09" db="EMBL/GenBank/DDBJ databases">
        <title>Extensive genetic diversity and differential bi-allelic expression allows diatom success in the polar Southern Ocean.</title>
        <authorList>
            <consortium name="DOE Joint Genome Institute"/>
            <person name="Mock T."/>
            <person name="Otillar R.P."/>
            <person name="Strauss J."/>
            <person name="Dupont C."/>
            <person name="Frickenhaus S."/>
            <person name="Maumus F."/>
            <person name="Mcmullan M."/>
            <person name="Sanges R."/>
            <person name="Schmutz J."/>
            <person name="Toseland A."/>
            <person name="Valas R."/>
            <person name="Veluchamy A."/>
            <person name="Ward B.J."/>
            <person name="Allen A."/>
            <person name="Barry K."/>
            <person name="Falciatore A."/>
            <person name="Ferrante M."/>
            <person name="Fortunato A.E."/>
            <person name="Gloeckner G."/>
            <person name="Gruber A."/>
            <person name="Hipkin R."/>
            <person name="Janech M."/>
            <person name="Kroth P."/>
            <person name="Leese F."/>
            <person name="Lindquist E."/>
            <person name="Lyon B.R."/>
            <person name="Martin J."/>
            <person name="Mayer C."/>
            <person name="Parker M."/>
            <person name="Quesneville H."/>
            <person name="Raymond J."/>
            <person name="Uhlig C."/>
            <person name="Valentin K.U."/>
            <person name="Worden A.Z."/>
            <person name="Armbrust E.V."/>
            <person name="Bowler C."/>
            <person name="Green B."/>
            <person name="Moulton V."/>
            <person name="Van Oosterhout C."/>
            <person name="Grigoriev I."/>
        </authorList>
    </citation>
    <scope>NUCLEOTIDE SEQUENCE [LARGE SCALE GENOMIC DNA]</scope>
    <source>
        <strain evidence="1 2">CCMP1102</strain>
    </source>
</reference>
<dbReference type="AlphaFoldDB" id="A0A1E7EZN5"/>
<organism evidence="1 2">
    <name type="scientific">Fragilariopsis cylindrus CCMP1102</name>
    <dbReference type="NCBI Taxonomy" id="635003"/>
    <lineage>
        <taxon>Eukaryota</taxon>
        <taxon>Sar</taxon>
        <taxon>Stramenopiles</taxon>
        <taxon>Ochrophyta</taxon>
        <taxon>Bacillariophyta</taxon>
        <taxon>Bacillariophyceae</taxon>
        <taxon>Bacillariophycidae</taxon>
        <taxon>Bacillariales</taxon>
        <taxon>Bacillariaceae</taxon>
        <taxon>Fragilariopsis</taxon>
    </lineage>
</organism>
<dbReference type="KEGG" id="fcy:FRACYDRAFT_245939"/>
<name>A0A1E7EZN5_9STRA</name>
<proteinExistence type="predicted"/>
<keyword evidence="2" id="KW-1185">Reference proteome</keyword>
<accession>A0A1E7EZN5</accession>
<evidence type="ECO:0000313" key="2">
    <source>
        <dbReference type="Proteomes" id="UP000095751"/>
    </source>
</evidence>
<dbReference type="InParanoid" id="A0A1E7EZN5"/>
<sequence>MGCGPSRRASSLDNLDDSRHVMQLRDMKFLQKKGQFDSETMAPPAFKPRVEHIMLKPKAISTNTDKDIDKDPAVAALSSTTKTMVDYVDSSDKINDLLAIYGNTTITTNSTTTTTTTSNIAPDKDMECLWRKVVKGDNSDNGDNTKTKTTTIKAKRAKHRYKPTYTKLQQNQLLVMLDELIKEFSTTRKDLVVILEFYRDDIANNMMTVEEEVLPSNNTLQYCSKNKYTQK</sequence>
<dbReference type="Proteomes" id="UP000095751">
    <property type="component" value="Unassembled WGS sequence"/>
</dbReference>
<evidence type="ECO:0000313" key="1">
    <source>
        <dbReference type="EMBL" id="OEU11412.1"/>
    </source>
</evidence>
<gene>
    <name evidence="1" type="ORF">FRACYDRAFT_245939</name>
</gene>
<dbReference type="EMBL" id="KV784368">
    <property type="protein sequence ID" value="OEU11412.1"/>
    <property type="molecule type" value="Genomic_DNA"/>
</dbReference>